<keyword evidence="3" id="KW-0408">Iron</keyword>
<reference evidence="5 6" key="1">
    <citation type="submission" date="2021-04" db="EMBL/GenBank/DDBJ databases">
        <title>Magnetospirillum sulfuroxidans sp. nov., a facultative chemolithoautotrophic sulfur-oxidizing alphaproteobacterium isolated from freshwater sediment and proposals for Paramagetospirillum gen. nov., and Magnetospirillaceae fam. nov.</title>
        <authorList>
            <person name="Koziaeva V."/>
            <person name="Geelhoed J.S."/>
            <person name="Sorokin D.Y."/>
            <person name="Grouzdev D.S."/>
        </authorList>
    </citation>
    <scope>NUCLEOTIDE SEQUENCE [LARGE SCALE GENOMIC DNA]</scope>
    <source>
        <strain evidence="5 6">J10</strain>
    </source>
</reference>
<feature type="domain" description="Hemerythrin-like" evidence="4">
    <location>
        <begin position="11"/>
        <end position="126"/>
    </location>
</feature>
<protein>
    <submittedName>
        <fullName evidence="5">Hemerythrin family protein</fullName>
    </submittedName>
</protein>
<dbReference type="NCBIfam" id="NF033749">
    <property type="entry name" value="bact_hemeryth"/>
    <property type="match status" value="1"/>
</dbReference>
<evidence type="ECO:0000256" key="3">
    <source>
        <dbReference type="ARBA" id="ARBA00023004"/>
    </source>
</evidence>
<dbReference type="Pfam" id="PF01814">
    <property type="entry name" value="Hemerythrin"/>
    <property type="match status" value="1"/>
</dbReference>
<organism evidence="5 6">
    <name type="scientific">Magnetospirillum sulfuroxidans</name>
    <dbReference type="NCBI Taxonomy" id="611300"/>
    <lineage>
        <taxon>Bacteria</taxon>
        <taxon>Pseudomonadati</taxon>
        <taxon>Pseudomonadota</taxon>
        <taxon>Alphaproteobacteria</taxon>
        <taxon>Rhodospirillales</taxon>
        <taxon>Rhodospirillaceae</taxon>
        <taxon>Magnetospirillum</taxon>
    </lineage>
</organism>
<evidence type="ECO:0000313" key="5">
    <source>
        <dbReference type="EMBL" id="MBR9971706.1"/>
    </source>
</evidence>
<dbReference type="InterPro" id="IPR012827">
    <property type="entry name" value="Hemerythrin_metal-bd"/>
</dbReference>
<keyword evidence="2" id="KW-0479">Metal-binding</keyword>
<dbReference type="NCBIfam" id="TIGR02481">
    <property type="entry name" value="hemeryth_dom"/>
    <property type="match status" value="1"/>
</dbReference>
<accession>A0ABS5IBA3</accession>
<evidence type="ECO:0000256" key="1">
    <source>
        <dbReference type="ARBA" id="ARBA00010587"/>
    </source>
</evidence>
<comment type="caution">
    <text evidence="5">The sequence shown here is derived from an EMBL/GenBank/DDBJ whole genome shotgun (WGS) entry which is preliminary data.</text>
</comment>
<dbReference type="Gene3D" id="1.20.120.50">
    <property type="entry name" value="Hemerythrin-like"/>
    <property type="match status" value="1"/>
</dbReference>
<evidence type="ECO:0000313" key="6">
    <source>
        <dbReference type="Proteomes" id="UP000680714"/>
    </source>
</evidence>
<keyword evidence="6" id="KW-1185">Reference proteome</keyword>
<dbReference type="Proteomes" id="UP000680714">
    <property type="component" value="Unassembled WGS sequence"/>
</dbReference>
<sequence length="130" mass="15299">MLWKEGLSTDVNSVDQQHRNLIREVEAFFAHVHAGADRLFLVEGLDRLIEQVADHFAHEERVMRNIHLPGLAVHEQLHRALLDEIREFREEMAMGANNHPAADIEHFLNAWLYRHISEEDQKIFQHLNRP</sequence>
<name>A0ABS5IBA3_9PROT</name>
<proteinExistence type="inferred from homology"/>
<evidence type="ECO:0000259" key="4">
    <source>
        <dbReference type="Pfam" id="PF01814"/>
    </source>
</evidence>
<gene>
    <name evidence="5" type="ORF">KEC16_08260</name>
</gene>
<dbReference type="EMBL" id="JAGTUF010000005">
    <property type="protein sequence ID" value="MBR9971706.1"/>
    <property type="molecule type" value="Genomic_DNA"/>
</dbReference>
<dbReference type="CDD" id="cd12107">
    <property type="entry name" value="Hemerythrin"/>
    <property type="match status" value="1"/>
</dbReference>
<dbReference type="RefSeq" id="WP_211547728.1">
    <property type="nucleotide sequence ID" value="NZ_JAGTUF010000005.1"/>
</dbReference>
<evidence type="ECO:0000256" key="2">
    <source>
        <dbReference type="ARBA" id="ARBA00022723"/>
    </source>
</evidence>
<dbReference type="InterPro" id="IPR012312">
    <property type="entry name" value="Hemerythrin-like"/>
</dbReference>
<dbReference type="InterPro" id="IPR050669">
    <property type="entry name" value="Hemerythrin"/>
</dbReference>
<dbReference type="PANTHER" id="PTHR37164:SF1">
    <property type="entry name" value="BACTERIOHEMERYTHRIN"/>
    <property type="match status" value="1"/>
</dbReference>
<dbReference type="SUPFAM" id="SSF47188">
    <property type="entry name" value="Hemerythrin-like"/>
    <property type="match status" value="1"/>
</dbReference>
<dbReference type="InterPro" id="IPR035938">
    <property type="entry name" value="Hemerythrin-like_sf"/>
</dbReference>
<comment type="similarity">
    <text evidence="1">Belongs to the hemerythrin family.</text>
</comment>
<dbReference type="PANTHER" id="PTHR37164">
    <property type="entry name" value="BACTERIOHEMERYTHRIN"/>
    <property type="match status" value="1"/>
</dbReference>